<dbReference type="GO" id="GO:0005776">
    <property type="term" value="C:autophagosome"/>
    <property type="evidence" value="ECO:0007669"/>
    <property type="project" value="TreeGrafter"/>
</dbReference>
<dbReference type="InterPro" id="IPR013083">
    <property type="entry name" value="Znf_RING/FYVE/PHD"/>
</dbReference>
<feature type="region of interest" description="Disordered" evidence="6">
    <location>
        <begin position="516"/>
        <end position="587"/>
    </location>
</feature>
<keyword evidence="1" id="KW-0479">Metal-binding</keyword>
<feature type="compositionally biased region" description="Polar residues" evidence="6">
    <location>
        <begin position="527"/>
        <end position="540"/>
    </location>
</feature>
<dbReference type="GO" id="GO:1901098">
    <property type="term" value="P:positive regulation of autophagosome maturation"/>
    <property type="evidence" value="ECO:0007669"/>
    <property type="project" value="TreeGrafter"/>
</dbReference>
<dbReference type="PANTHER" id="PTHR46753:SF2">
    <property type="entry name" value="FYVE AND COILED-COIL DOMAIN-CONTAINING PROTEIN 1"/>
    <property type="match status" value="1"/>
</dbReference>
<gene>
    <name evidence="8" type="primary">Fyco1-L2</name>
    <name evidence="8" type="ORF">Hamer_G017568</name>
</gene>
<dbReference type="Proteomes" id="UP000747542">
    <property type="component" value="Unassembled WGS sequence"/>
</dbReference>
<dbReference type="EMBL" id="JAHLQT010044465">
    <property type="protein sequence ID" value="KAG7154365.1"/>
    <property type="molecule type" value="Genomic_DNA"/>
</dbReference>
<accession>A0A8J5J9M2</accession>
<keyword evidence="2 4" id="KW-0863">Zinc-finger</keyword>
<feature type="domain" description="FYVE-type" evidence="7">
    <location>
        <begin position="444"/>
        <end position="502"/>
    </location>
</feature>
<protein>
    <submittedName>
        <fullName evidence="8">FYVE and coiled-coil domain-containing protein 1-like 2</fullName>
    </submittedName>
</protein>
<dbReference type="Pfam" id="PF01363">
    <property type="entry name" value="FYVE"/>
    <property type="match status" value="1"/>
</dbReference>
<keyword evidence="3" id="KW-0862">Zinc</keyword>
<dbReference type="SMART" id="SM00064">
    <property type="entry name" value="FYVE"/>
    <property type="match status" value="1"/>
</dbReference>
<dbReference type="Gene3D" id="3.30.40.10">
    <property type="entry name" value="Zinc/RING finger domain, C3HC4 (zinc finger)"/>
    <property type="match status" value="1"/>
</dbReference>
<keyword evidence="9" id="KW-1185">Reference proteome</keyword>
<dbReference type="PANTHER" id="PTHR46753">
    <property type="entry name" value="FYVE AND COILED-COIL DOMAIN-CONTAINING PROTEIN 1"/>
    <property type="match status" value="1"/>
</dbReference>
<feature type="compositionally biased region" description="Acidic residues" evidence="6">
    <location>
        <begin position="550"/>
        <end position="564"/>
    </location>
</feature>
<evidence type="ECO:0000256" key="3">
    <source>
        <dbReference type="ARBA" id="ARBA00022833"/>
    </source>
</evidence>
<dbReference type="AlphaFoldDB" id="A0A8J5J9M2"/>
<feature type="compositionally biased region" description="Low complexity" evidence="6">
    <location>
        <begin position="1"/>
        <end position="12"/>
    </location>
</feature>
<feature type="compositionally biased region" description="Acidic residues" evidence="6">
    <location>
        <begin position="19"/>
        <end position="41"/>
    </location>
</feature>
<reference evidence="8" key="1">
    <citation type="journal article" date="2021" name="Sci. Adv.">
        <title>The American lobster genome reveals insights on longevity, neural, and immune adaptations.</title>
        <authorList>
            <person name="Polinski J.M."/>
            <person name="Zimin A.V."/>
            <person name="Clark K.F."/>
            <person name="Kohn A.B."/>
            <person name="Sadowski N."/>
            <person name="Timp W."/>
            <person name="Ptitsyn A."/>
            <person name="Khanna P."/>
            <person name="Romanova D.Y."/>
            <person name="Williams P."/>
            <person name="Greenwood S.J."/>
            <person name="Moroz L.L."/>
            <person name="Walt D.R."/>
            <person name="Bodnar A.G."/>
        </authorList>
    </citation>
    <scope>NUCLEOTIDE SEQUENCE</scope>
    <source>
        <strain evidence="8">GMGI-L3</strain>
    </source>
</reference>
<dbReference type="GO" id="GO:0005770">
    <property type="term" value="C:late endosome"/>
    <property type="evidence" value="ECO:0007669"/>
    <property type="project" value="TreeGrafter"/>
</dbReference>
<dbReference type="InterPro" id="IPR017455">
    <property type="entry name" value="Znf_FYVE-rel"/>
</dbReference>
<feature type="coiled-coil region" evidence="5">
    <location>
        <begin position="393"/>
        <end position="420"/>
    </location>
</feature>
<evidence type="ECO:0000313" key="8">
    <source>
        <dbReference type="EMBL" id="KAG7154365.1"/>
    </source>
</evidence>
<feature type="coiled-coil region" evidence="5">
    <location>
        <begin position="319"/>
        <end position="364"/>
    </location>
</feature>
<dbReference type="GO" id="GO:0008270">
    <property type="term" value="F:zinc ion binding"/>
    <property type="evidence" value="ECO:0007669"/>
    <property type="project" value="UniProtKB-KW"/>
</dbReference>
<dbReference type="CDD" id="cd15730">
    <property type="entry name" value="FYVE_EEA1"/>
    <property type="match status" value="1"/>
</dbReference>
<dbReference type="InterPro" id="IPR000306">
    <property type="entry name" value="Znf_FYVE"/>
</dbReference>
<dbReference type="SUPFAM" id="SSF57903">
    <property type="entry name" value="FYVE/PHD zinc finger"/>
    <property type="match status" value="1"/>
</dbReference>
<dbReference type="PROSITE" id="PS50178">
    <property type="entry name" value="ZF_FYVE"/>
    <property type="match status" value="1"/>
</dbReference>
<evidence type="ECO:0000256" key="2">
    <source>
        <dbReference type="ARBA" id="ARBA00022771"/>
    </source>
</evidence>
<name>A0A8J5J9M2_HOMAM</name>
<sequence>RSLTLASRLSTLHQHYGSSDEDDDEDEDEEEDYYEEEEELENYTTDHIELEILSPEPESSDTAYMSEADTGSAASGIPGNLSEEEGNTAGGSADEAFSPTEEHSDVDGDLSKRLINFLPRKIEILHRDNKKLEERCSQLIEEKTRVEAQLTEALEAERRLRHQMEEKLEHLGKCVDELKLERNGKISEAEEQLKQKVASLSQREEDYESLQEEIDALKDKYEERGQLLHIATDRVKELEGTLNKSEATATDALSKLKQANTQITEFQTLHSELDNEHKVLKEEMLMVQQQVADLRFQISSKDIEKETAVKDSLEKAKALTAAATEISEQEARISALQQEAATQKQDLLIQHDNLSSEANELRQNLIERDSHCSDLDERVQQAQNSVAETLLQLTTTREASEQLNDDNAQLREKIIQLLREKDALWQANIRLEGAAGCGRAWMDNSSAQKCLGCNVAFSLTRRRHHCRVCGRIFCTGCSDNWIMTPASSRRVRVCDDCFSVQAELATLIASPAPQSVNNTHDGFVGTSMESGTEVTQTTGLSHPLPIGSQEPDDDDYAIISDDELQSSKLSSSPSSGSPPSASDVITETRATKEILTPDSLCESPPTNAEVWVGAGTRVLVPVDLPVGVILHWNFVSEPKIYCQKSNLYFEIRQPIKFRRNITSDDLTPSANTT</sequence>
<dbReference type="InterPro" id="IPR011011">
    <property type="entry name" value="Znf_FYVE_PHD"/>
</dbReference>
<proteinExistence type="predicted"/>
<feature type="coiled-coil region" evidence="5">
    <location>
        <begin position="122"/>
        <end position="290"/>
    </location>
</feature>
<feature type="region of interest" description="Disordered" evidence="6">
    <location>
        <begin position="1"/>
        <end position="107"/>
    </location>
</feature>
<evidence type="ECO:0000256" key="5">
    <source>
        <dbReference type="SAM" id="Coils"/>
    </source>
</evidence>
<evidence type="ECO:0000313" key="9">
    <source>
        <dbReference type="Proteomes" id="UP000747542"/>
    </source>
</evidence>
<evidence type="ECO:0000256" key="4">
    <source>
        <dbReference type="PROSITE-ProRule" id="PRU00091"/>
    </source>
</evidence>
<feature type="non-terminal residue" evidence="8">
    <location>
        <position position="1"/>
    </location>
</feature>
<evidence type="ECO:0000256" key="1">
    <source>
        <dbReference type="ARBA" id="ARBA00022723"/>
    </source>
</evidence>
<comment type="caution">
    <text evidence="8">The sequence shown here is derived from an EMBL/GenBank/DDBJ whole genome shotgun (WGS) entry which is preliminary data.</text>
</comment>
<organism evidence="8 9">
    <name type="scientific">Homarus americanus</name>
    <name type="common">American lobster</name>
    <dbReference type="NCBI Taxonomy" id="6706"/>
    <lineage>
        <taxon>Eukaryota</taxon>
        <taxon>Metazoa</taxon>
        <taxon>Ecdysozoa</taxon>
        <taxon>Arthropoda</taxon>
        <taxon>Crustacea</taxon>
        <taxon>Multicrustacea</taxon>
        <taxon>Malacostraca</taxon>
        <taxon>Eumalacostraca</taxon>
        <taxon>Eucarida</taxon>
        <taxon>Decapoda</taxon>
        <taxon>Pleocyemata</taxon>
        <taxon>Astacidea</taxon>
        <taxon>Nephropoidea</taxon>
        <taxon>Nephropidae</taxon>
        <taxon>Homarus</taxon>
    </lineage>
</organism>
<evidence type="ECO:0000256" key="6">
    <source>
        <dbReference type="SAM" id="MobiDB-lite"/>
    </source>
</evidence>
<evidence type="ECO:0000259" key="7">
    <source>
        <dbReference type="PROSITE" id="PS50178"/>
    </source>
</evidence>
<feature type="compositionally biased region" description="Low complexity" evidence="6">
    <location>
        <begin position="566"/>
        <end position="582"/>
    </location>
</feature>
<dbReference type="GO" id="GO:0072383">
    <property type="term" value="P:plus-end-directed vesicle transport along microtubule"/>
    <property type="evidence" value="ECO:0007669"/>
    <property type="project" value="TreeGrafter"/>
</dbReference>
<keyword evidence="5" id="KW-0175">Coiled coil</keyword>
<dbReference type="GO" id="GO:0005764">
    <property type="term" value="C:lysosome"/>
    <property type="evidence" value="ECO:0007669"/>
    <property type="project" value="TreeGrafter"/>
</dbReference>